<reference evidence="2 3" key="1">
    <citation type="journal article" date="2013" name="BMC Genomics">
        <title>Comparative genomics of parasitic silkworm microsporidia reveal an association between genome expansion and host adaptation.</title>
        <authorList>
            <person name="Pan G."/>
            <person name="Xu J."/>
            <person name="Li T."/>
            <person name="Xia Q."/>
            <person name="Liu S.L."/>
            <person name="Zhang G."/>
            <person name="Li S."/>
            <person name="Li C."/>
            <person name="Liu H."/>
            <person name="Yang L."/>
            <person name="Liu T."/>
            <person name="Zhang X."/>
            <person name="Wu Z."/>
            <person name="Fan W."/>
            <person name="Dang X."/>
            <person name="Xiang H."/>
            <person name="Tao M."/>
            <person name="Li Y."/>
            <person name="Hu J."/>
            <person name="Li Z."/>
            <person name="Lin L."/>
            <person name="Luo J."/>
            <person name="Geng L."/>
            <person name="Wang L."/>
            <person name="Long M."/>
            <person name="Wan Y."/>
            <person name="He N."/>
            <person name="Zhang Z."/>
            <person name="Lu C."/>
            <person name="Keeling P.J."/>
            <person name="Wang J."/>
            <person name="Xiang Z."/>
            <person name="Zhou Z."/>
        </authorList>
    </citation>
    <scope>NUCLEOTIDE SEQUENCE [LARGE SCALE GENOMIC DNA]</scope>
    <source>
        <strain evidence="3">CQ1 / CVCC 102059</strain>
    </source>
</reference>
<evidence type="ECO:0008006" key="4">
    <source>
        <dbReference type="Google" id="ProtNLM"/>
    </source>
</evidence>
<protein>
    <recommendedName>
        <fullName evidence="4">Lipoprotein</fullName>
    </recommendedName>
</protein>
<dbReference type="Proteomes" id="UP000016927">
    <property type="component" value="Unassembled WGS sequence"/>
</dbReference>
<keyword evidence="3" id="KW-1185">Reference proteome</keyword>
<evidence type="ECO:0000313" key="3">
    <source>
        <dbReference type="Proteomes" id="UP000016927"/>
    </source>
</evidence>
<proteinExistence type="predicted"/>
<keyword evidence="1" id="KW-0732">Signal</keyword>
<dbReference type="VEuPathDB" id="MicrosporidiaDB:NBO_1506g0002"/>
<feature type="chain" id="PRO_5004343900" description="Lipoprotein" evidence="1">
    <location>
        <begin position="21"/>
        <end position="128"/>
    </location>
</feature>
<dbReference type="AlphaFoldDB" id="R0LZE6"/>
<dbReference type="EMBL" id="KB910413">
    <property type="protein sequence ID" value="EOB11184.1"/>
    <property type="molecule type" value="Genomic_DNA"/>
</dbReference>
<gene>
    <name evidence="2" type="ORF">NBO_1506g0002</name>
</gene>
<organism evidence="2 3">
    <name type="scientific">Nosema bombycis (strain CQ1 / CVCC 102059)</name>
    <name type="common">Microsporidian parasite</name>
    <name type="synonym">Pebrine of silkworm</name>
    <dbReference type="NCBI Taxonomy" id="578461"/>
    <lineage>
        <taxon>Eukaryota</taxon>
        <taxon>Fungi</taxon>
        <taxon>Fungi incertae sedis</taxon>
        <taxon>Microsporidia</taxon>
        <taxon>Nosematidae</taxon>
        <taxon>Nosema</taxon>
    </lineage>
</organism>
<feature type="signal peptide" evidence="1">
    <location>
        <begin position="1"/>
        <end position="20"/>
    </location>
</feature>
<sequence>MNFNRNSLTVLLCFSSYCSCIDLPFGKPFLEIIEESHMIVLPLNFELEITGFRLLESKTKDDSSEFLPIIWDIEVYLRENVIVFDLSDIDKDVDKQYKICVYFEQNREYFTPIFEWDEEEEDFMFVSL</sequence>
<name>R0LZE6_NOSB1</name>
<dbReference type="HOGENOM" id="CLU_1960203_0_0_1"/>
<evidence type="ECO:0000313" key="2">
    <source>
        <dbReference type="EMBL" id="EOB11184.1"/>
    </source>
</evidence>
<evidence type="ECO:0000256" key="1">
    <source>
        <dbReference type="SAM" id="SignalP"/>
    </source>
</evidence>
<accession>R0LZE6</accession>